<feature type="compositionally biased region" description="Pro residues" evidence="1">
    <location>
        <begin position="300"/>
        <end position="321"/>
    </location>
</feature>
<feature type="compositionally biased region" description="Polar residues" evidence="1">
    <location>
        <begin position="206"/>
        <end position="216"/>
    </location>
</feature>
<feature type="compositionally biased region" description="Pro residues" evidence="1">
    <location>
        <begin position="75"/>
        <end position="106"/>
    </location>
</feature>
<dbReference type="EMBL" id="LR724578">
    <property type="protein sequence ID" value="VWO95182.1"/>
    <property type="molecule type" value="Genomic_DNA"/>
</dbReference>
<dbReference type="AlphaFoldDB" id="A0A5K1JVT2"/>
<feature type="region of interest" description="Disordered" evidence="1">
    <location>
        <begin position="172"/>
        <end position="216"/>
    </location>
</feature>
<name>A0A5K1JVT2_9APHY</name>
<feature type="compositionally biased region" description="Polar residues" evidence="1">
    <location>
        <begin position="276"/>
        <end position="293"/>
    </location>
</feature>
<feature type="region of interest" description="Disordered" evidence="1">
    <location>
        <begin position="19"/>
        <end position="150"/>
    </location>
</feature>
<proteinExistence type="predicted"/>
<feature type="compositionally biased region" description="Polar residues" evidence="1">
    <location>
        <begin position="393"/>
        <end position="405"/>
    </location>
</feature>
<reference evidence="2" key="1">
    <citation type="submission" date="2019-10" db="EMBL/GenBank/DDBJ databases">
        <authorList>
            <person name="Nor Muhammad N."/>
        </authorList>
    </citation>
    <scope>NUCLEOTIDE SEQUENCE</scope>
</reference>
<feature type="compositionally biased region" description="Polar residues" evidence="1">
    <location>
        <begin position="340"/>
        <end position="349"/>
    </location>
</feature>
<sequence>MYPIHPLNLADNTLSLLGKGSRTLRQPPSPPGPPGSPPAFPQPRVGLPPSLVPGRKSTYEVPRSHSNDFFFQNPVPAPPLPRKPVFEHPPLPPKPRIPVSPPPLPLGSPGSPSHLPFNGSPHMASYFTSPDPIPGPSAPPLPVSREPEEDDDAILSRVLEMSVKETRPLHPSINASLPVLSPPADHRAFINTSPEQAPVPLPGPSASGSSVQPLNNHPNIRVSVGAYIAEQISADEALARQLQEEMEEEGQTRPAHHTAPTQPTPQSPPSLPTQHIQQSEWSDTKHLSQQKQYSLRDVQPSPPHTPLIPPDVVEPPSPEVGPPQYEEVISFSPPAPGAFYNSSLTAHFPSTSSSNEGESSRPGSSSGSSLYRSASDKPIPPKTTSPDHGRPLQRSQSHGQSSSPIPSTSLAVPPVPPVPSPSTSQASGSQIVRPLSVATSTVGSIEESASDTPTSVNSSAVDSTVTNTQYLDDELLSGLSLGFGTPAIVSSLKPFESVIPNVIALPYGRCPPFHIKAPSWRNLLKLMARLGGTRLEPTMEALAVVKTEMKLRIVVSFVKVHHTSTDWHTVLYMTIDHPVPANAPSAFKYRNHDTNTLPFSYTLSQLPAFLRDGADSALSKFYTIPVSGEAPLPTLPISFPNLATYLASALEHSRSAMHDGSSGVRRLAKLIDQFYPNDRVALDDAPERMGMRRRLKNLVGMGRPQRDRNAEMYELVTPFVPDEHGH</sequence>
<evidence type="ECO:0000256" key="1">
    <source>
        <dbReference type="SAM" id="MobiDB-lite"/>
    </source>
</evidence>
<feature type="compositionally biased region" description="Pro residues" evidence="1">
    <location>
        <begin position="262"/>
        <end position="271"/>
    </location>
</feature>
<evidence type="ECO:0000313" key="2">
    <source>
        <dbReference type="EMBL" id="VWO95182.1"/>
    </source>
</evidence>
<feature type="compositionally biased region" description="Low complexity" evidence="1">
    <location>
        <begin position="107"/>
        <end position="116"/>
    </location>
</feature>
<protein>
    <submittedName>
        <fullName evidence="2">Uncharacterized protein</fullName>
    </submittedName>
</protein>
<feature type="region of interest" description="Disordered" evidence="1">
    <location>
        <begin position="238"/>
        <end position="432"/>
    </location>
</feature>
<feature type="compositionally biased region" description="Low complexity" evidence="1">
    <location>
        <begin position="350"/>
        <end position="373"/>
    </location>
</feature>
<feature type="compositionally biased region" description="Pro residues" evidence="1">
    <location>
        <begin position="27"/>
        <end position="41"/>
    </location>
</feature>
<organism evidence="2">
    <name type="scientific">Ganoderma boninense</name>
    <dbReference type="NCBI Taxonomy" id="34458"/>
    <lineage>
        <taxon>Eukaryota</taxon>
        <taxon>Fungi</taxon>
        <taxon>Dikarya</taxon>
        <taxon>Basidiomycota</taxon>
        <taxon>Agaricomycotina</taxon>
        <taxon>Agaricomycetes</taxon>
        <taxon>Polyporales</taxon>
        <taxon>Polyporaceae</taxon>
        <taxon>Ganoderma</taxon>
    </lineage>
</organism>
<gene>
    <name evidence="2" type="primary">I1RCJ5</name>
</gene>
<accession>A0A5K1JVT2</accession>
<feature type="compositionally biased region" description="Pro residues" evidence="1">
    <location>
        <begin position="131"/>
        <end position="142"/>
    </location>
</feature>